<feature type="compositionally biased region" description="Low complexity" evidence="1">
    <location>
        <begin position="44"/>
        <end position="58"/>
    </location>
</feature>
<dbReference type="Proteomes" id="UP000233786">
    <property type="component" value="Unassembled WGS sequence"/>
</dbReference>
<dbReference type="EMBL" id="PJNB01000001">
    <property type="protein sequence ID" value="PKW13838.1"/>
    <property type="molecule type" value="Genomic_DNA"/>
</dbReference>
<organism evidence="2 3">
    <name type="scientific">Saccharopolyspora spinosa</name>
    <dbReference type="NCBI Taxonomy" id="60894"/>
    <lineage>
        <taxon>Bacteria</taxon>
        <taxon>Bacillati</taxon>
        <taxon>Actinomycetota</taxon>
        <taxon>Actinomycetes</taxon>
        <taxon>Pseudonocardiales</taxon>
        <taxon>Pseudonocardiaceae</taxon>
        <taxon>Saccharopolyspora</taxon>
    </lineage>
</organism>
<evidence type="ECO:0000256" key="1">
    <source>
        <dbReference type="SAM" id="MobiDB-lite"/>
    </source>
</evidence>
<sequence length="125" mass="12600">MYAATCPDTSRKMTNNPVRTAALRSNCGTTPNRIGSSAGSGDNSTASATVTTSATTPTMPNGVHEPPSSPRPGAIAVGDGAGLPDCVHAAGGQPRQRQAVDQGAAVAVAHGRRAGHVARFLRLLN</sequence>
<comment type="caution">
    <text evidence="2">The sequence shown here is derived from an EMBL/GenBank/DDBJ whole genome shotgun (WGS) entry which is preliminary data.</text>
</comment>
<dbReference type="AlphaFoldDB" id="A0A2N3XT16"/>
<feature type="compositionally biased region" description="Polar residues" evidence="1">
    <location>
        <begin position="26"/>
        <end position="43"/>
    </location>
</feature>
<accession>A0A2N3XT16</accession>
<name>A0A2N3XT16_SACSN</name>
<proteinExistence type="predicted"/>
<feature type="region of interest" description="Disordered" evidence="1">
    <location>
        <begin position="1"/>
        <end position="95"/>
    </location>
</feature>
<protein>
    <submittedName>
        <fullName evidence="2">Uncharacterized protein</fullName>
    </submittedName>
</protein>
<reference evidence="2" key="1">
    <citation type="submission" date="2017-12" db="EMBL/GenBank/DDBJ databases">
        <title>Sequencing the genomes of 1000 Actinobacteria strains.</title>
        <authorList>
            <person name="Klenk H.-P."/>
        </authorList>
    </citation>
    <scope>NUCLEOTIDE SEQUENCE [LARGE SCALE GENOMIC DNA]</scope>
    <source>
        <strain evidence="2">DSM 44228</strain>
    </source>
</reference>
<gene>
    <name evidence="2" type="ORF">A8926_1403</name>
</gene>
<evidence type="ECO:0000313" key="3">
    <source>
        <dbReference type="Proteomes" id="UP000233786"/>
    </source>
</evidence>
<keyword evidence="3" id="KW-1185">Reference proteome</keyword>
<evidence type="ECO:0000313" key="2">
    <source>
        <dbReference type="EMBL" id="PKW13838.1"/>
    </source>
</evidence>